<proteinExistence type="predicted"/>
<evidence type="ECO:0000313" key="2">
    <source>
        <dbReference type="Proteomes" id="UP001057221"/>
    </source>
</evidence>
<dbReference type="EMBL" id="ON529855">
    <property type="protein sequence ID" value="USN14839.1"/>
    <property type="molecule type" value="Genomic_DNA"/>
</dbReference>
<sequence>MFQPIYTDEAQIAHYPEDVQTLIRGIQAKLDERWRFIMEQYSHSETLDSGAVVHLSKDGAYMQEQVGYFFNLSYAAWLCLPRLALQEMPLDWQARFVALMEEGYERGLTGPSNVSVVRKKGGKFVNNDHWNNYRRGTVRHAKARDAELGIEDWTDDV</sequence>
<organism evidence="1 2">
    <name type="scientific">Brevundimonas phage vB_BpoS-Domovoi</name>
    <dbReference type="NCBI Taxonomy" id="2948598"/>
    <lineage>
        <taxon>Viruses</taxon>
        <taxon>Duplodnaviria</taxon>
        <taxon>Heunggongvirae</taxon>
        <taxon>Uroviricota</taxon>
        <taxon>Caudoviricetes</taxon>
        <taxon>Jeanschmidtviridae</taxon>
        <taxon>Marchewkavirus</taxon>
        <taxon>Marchewkavirus domovoi</taxon>
    </lineage>
</organism>
<accession>A0A9E7MRM5</accession>
<keyword evidence="2" id="KW-1185">Reference proteome</keyword>
<gene>
    <name evidence="1" type="ORF">DOMOVOI_03650</name>
</gene>
<protein>
    <submittedName>
        <fullName evidence="1">Uncharacterized protein</fullName>
    </submittedName>
</protein>
<reference evidence="1 2" key="1">
    <citation type="submission" date="2022-05" db="EMBL/GenBank/DDBJ databases">
        <authorList>
            <person name="Friedrich I."/>
            <person name="Poehlein A."/>
            <person name="Schneider D."/>
            <person name="Hertel R."/>
            <person name="Daniel R."/>
        </authorList>
    </citation>
    <scope>NUCLEOTIDE SEQUENCE [LARGE SCALE GENOMIC DNA]</scope>
</reference>
<name>A0A9E7MRM5_9CAUD</name>
<evidence type="ECO:0000313" key="1">
    <source>
        <dbReference type="EMBL" id="USN14839.1"/>
    </source>
</evidence>
<dbReference type="Proteomes" id="UP001057221">
    <property type="component" value="Segment"/>
</dbReference>